<dbReference type="GO" id="GO:0009307">
    <property type="term" value="P:DNA restriction-modification system"/>
    <property type="evidence" value="ECO:0007669"/>
    <property type="project" value="InterPro"/>
</dbReference>
<reference evidence="2 3" key="1">
    <citation type="submission" date="2014-08" db="EMBL/GenBank/DDBJ databases">
        <title>Comparative genomics of the Paenibacillus odorifer group.</title>
        <authorList>
            <person name="den Bakker H.C."/>
            <person name="Tsai Y.-C."/>
            <person name="Martin N."/>
            <person name="Korlach J."/>
            <person name="Wiedmann M."/>
        </authorList>
    </citation>
    <scope>NUCLEOTIDE SEQUENCE [LARGE SCALE GENOMIC DNA]</scope>
    <source>
        <strain evidence="2 3">DSM 15220</strain>
    </source>
</reference>
<keyword evidence="3" id="KW-1185">Reference proteome</keyword>
<dbReference type="STRING" id="189425.PGRAT_19405"/>
<protein>
    <submittedName>
        <fullName evidence="2">Restriction endonuclease</fullName>
    </submittedName>
</protein>
<dbReference type="InterPro" id="IPR011856">
    <property type="entry name" value="tRNA_endonuc-like_dom_sf"/>
</dbReference>
<dbReference type="SUPFAM" id="SSF52980">
    <property type="entry name" value="Restriction endonuclease-like"/>
    <property type="match status" value="1"/>
</dbReference>
<dbReference type="GO" id="GO:0015666">
    <property type="term" value="F:restriction endodeoxyribonuclease activity"/>
    <property type="evidence" value="ECO:0007669"/>
    <property type="project" value="TreeGrafter"/>
</dbReference>
<dbReference type="KEGG" id="pgm:PGRAT_19405"/>
<keyword evidence="2" id="KW-0378">Hydrolase</keyword>
<dbReference type="Pfam" id="PF04471">
    <property type="entry name" value="Mrr_cat"/>
    <property type="match status" value="1"/>
</dbReference>
<dbReference type="REBASE" id="93548">
    <property type="entry name" value="Pgr15220MrrP"/>
</dbReference>
<accession>A0A089MB19</accession>
<evidence type="ECO:0000313" key="2">
    <source>
        <dbReference type="EMBL" id="AIQ69555.1"/>
    </source>
</evidence>
<dbReference type="RefSeq" id="WP_025708695.1">
    <property type="nucleotide sequence ID" value="NZ_CP009287.1"/>
</dbReference>
<dbReference type="PANTHER" id="PTHR30015">
    <property type="entry name" value="MRR RESTRICTION SYSTEM PROTEIN"/>
    <property type="match status" value="1"/>
</dbReference>
<dbReference type="OrthoDB" id="9803736at2"/>
<name>A0A089MB19_9BACL</name>
<sequence length="304" mass="35648">MEINQHLYSDNYQNFDEWFQLIINHENVYPQLRIPYDEWLQEYIDNIEEISIPKVKMLLRHLLFPINRLLDVSEYNIVKELFQQNLLNDVSLKMRDAMNSSEKYKRIENGNDAWDGLTWVLELLPYSPYQAVTALEGYAYSQMGLPDDRIIGIDQCVKIIYAKFIYVNKPRQNLLQLKPSEFERLIERLYSSMGYKTQLTSATRDGGKDVIASINRPDGEERVYIECKLYNTSELTNTHVKSFAYTVNNDKINRGVIFCTGYASGSLGKIDERITILNYENIIILLNSHLGSDWDERLRNILLF</sequence>
<proteinExistence type="predicted"/>
<keyword evidence="2" id="KW-0255">Endonuclease</keyword>
<dbReference type="Gene3D" id="3.40.1350.10">
    <property type="match status" value="1"/>
</dbReference>
<dbReference type="GO" id="GO:0003677">
    <property type="term" value="F:DNA binding"/>
    <property type="evidence" value="ECO:0007669"/>
    <property type="project" value="InterPro"/>
</dbReference>
<dbReference type="InterPro" id="IPR011335">
    <property type="entry name" value="Restrct_endonuc-II-like"/>
</dbReference>
<dbReference type="InterPro" id="IPR007560">
    <property type="entry name" value="Restrct_endonuc_IV_Mrr"/>
</dbReference>
<organism evidence="2 3">
    <name type="scientific">Paenibacillus graminis</name>
    <dbReference type="NCBI Taxonomy" id="189425"/>
    <lineage>
        <taxon>Bacteria</taxon>
        <taxon>Bacillati</taxon>
        <taxon>Bacillota</taxon>
        <taxon>Bacilli</taxon>
        <taxon>Bacillales</taxon>
        <taxon>Paenibacillaceae</taxon>
        <taxon>Paenibacillus</taxon>
    </lineage>
</organism>
<dbReference type="HOGENOM" id="CLU_838402_0_0_9"/>
<dbReference type="InterPro" id="IPR052906">
    <property type="entry name" value="Type_IV_Methyl-Rstrct_Enzyme"/>
</dbReference>
<dbReference type="eggNOG" id="COG1715">
    <property type="taxonomic scope" value="Bacteria"/>
</dbReference>
<dbReference type="AlphaFoldDB" id="A0A089MB19"/>
<dbReference type="Proteomes" id="UP000029500">
    <property type="component" value="Chromosome"/>
</dbReference>
<dbReference type="EMBL" id="CP009287">
    <property type="protein sequence ID" value="AIQ69555.1"/>
    <property type="molecule type" value="Genomic_DNA"/>
</dbReference>
<gene>
    <name evidence="2" type="ORF">PGRAT_19405</name>
</gene>
<keyword evidence="2" id="KW-0540">Nuclease</keyword>
<evidence type="ECO:0000259" key="1">
    <source>
        <dbReference type="Pfam" id="PF04471"/>
    </source>
</evidence>
<dbReference type="PANTHER" id="PTHR30015:SF7">
    <property type="entry name" value="TYPE IV METHYL-DIRECTED RESTRICTION ENZYME ECOKMRR"/>
    <property type="match status" value="1"/>
</dbReference>
<feature type="domain" description="Restriction endonuclease type IV Mrr" evidence="1">
    <location>
        <begin position="175"/>
        <end position="263"/>
    </location>
</feature>
<evidence type="ECO:0000313" key="3">
    <source>
        <dbReference type="Proteomes" id="UP000029500"/>
    </source>
</evidence>